<evidence type="ECO:0000256" key="2">
    <source>
        <dbReference type="ARBA" id="ARBA00022448"/>
    </source>
</evidence>
<keyword evidence="19" id="KW-1185">Reference proteome</keyword>
<evidence type="ECO:0000256" key="9">
    <source>
        <dbReference type="ARBA" id="ARBA00023065"/>
    </source>
</evidence>
<evidence type="ECO:0000256" key="6">
    <source>
        <dbReference type="ARBA" id="ARBA00022729"/>
    </source>
</evidence>
<dbReference type="InterPro" id="IPR003591">
    <property type="entry name" value="Leu-rich_rpt_typical-subtyp"/>
</dbReference>
<dbReference type="AlphaFoldDB" id="V9KQJ4"/>
<keyword evidence="7" id="KW-0677">Repeat</keyword>
<dbReference type="STRING" id="7868.ENSCMIP00000045876"/>
<evidence type="ECO:0000256" key="11">
    <source>
        <dbReference type="ARBA" id="ARBA00023157"/>
    </source>
</evidence>
<keyword evidence="5 14" id="KW-0812">Transmembrane</keyword>
<organism evidence="17">
    <name type="scientific">Callorhinchus milii</name>
    <name type="common">Ghost shark</name>
    <dbReference type="NCBI Taxonomy" id="7868"/>
    <lineage>
        <taxon>Eukaryota</taxon>
        <taxon>Metazoa</taxon>
        <taxon>Chordata</taxon>
        <taxon>Craniata</taxon>
        <taxon>Vertebrata</taxon>
        <taxon>Chondrichthyes</taxon>
        <taxon>Holocephali</taxon>
        <taxon>Chimaeriformes</taxon>
        <taxon>Callorhinchidae</taxon>
        <taxon>Callorhinchus</taxon>
    </lineage>
</organism>
<dbReference type="GeneTree" id="ENSGT00940000156906"/>
<dbReference type="PANTHER" id="PTHR46473:SF6">
    <property type="entry name" value="LEUCINE-RICH REPEAT-CONTAINING PROTEIN 52"/>
    <property type="match status" value="1"/>
</dbReference>
<gene>
    <name evidence="18" type="primary">LOC103180035</name>
</gene>
<dbReference type="KEGG" id="cmk:103180035"/>
<dbReference type="InterPro" id="IPR051432">
    <property type="entry name" value="KCNMA1_auxiliary"/>
</dbReference>
<dbReference type="Pfam" id="PF13855">
    <property type="entry name" value="LRR_8"/>
    <property type="match status" value="2"/>
</dbReference>
<evidence type="ECO:0000256" key="14">
    <source>
        <dbReference type="SAM" id="Phobius"/>
    </source>
</evidence>
<evidence type="ECO:0000256" key="7">
    <source>
        <dbReference type="ARBA" id="ARBA00022737"/>
    </source>
</evidence>
<keyword evidence="8 14" id="KW-1133">Transmembrane helix</keyword>
<name>V9KQJ4_CALMI</name>
<evidence type="ECO:0000256" key="5">
    <source>
        <dbReference type="ARBA" id="ARBA00022692"/>
    </source>
</evidence>
<keyword evidence="6" id="KW-0732">Signal</keyword>
<feature type="domain" description="LRRCT" evidence="16">
    <location>
        <begin position="190"/>
        <end position="243"/>
    </location>
</feature>
<dbReference type="InterPro" id="IPR000372">
    <property type="entry name" value="LRRNT"/>
</dbReference>
<dbReference type="Gene3D" id="3.80.10.10">
    <property type="entry name" value="Ribonuclease Inhibitor"/>
    <property type="match status" value="1"/>
</dbReference>
<dbReference type="PANTHER" id="PTHR46473">
    <property type="entry name" value="GH08155P"/>
    <property type="match status" value="1"/>
</dbReference>
<dbReference type="GO" id="GO:0008076">
    <property type="term" value="C:voltage-gated potassium channel complex"/>
    <property type="evidence" value="ECO:0007669"/>
    <property type="project" value="TreeGrafter"/>
</dbReference>
<evidence type="ECO:0000256" key="8">
    <source>
        <dbReference type="ARBA" id="ARBA00022989"/>
    </source>
</evidence>
<feature type="domain" description="LRRNT" evidence="15">
    <location>
        <begin position="31"/>
        <end position="63"/>
    </location>
</feature>
<keyword evidence="12" id="KW-0407">Ion channel</keyword>
<dbReference type="SMART" id="SM00369">
    <property type="entry name" value="LRR_TYP"/>
    <property type="match status" value="3"/>
</dbReference>
<reference evidence="19" key="1">
    <citation type="journal article" date="2006" name="Science">
        <title>Ancient noncoding elements conserved in the human genome.</title>
        <authorList>
            <person name="Venkatesh B."/>
            <person name="Kirkness E.F."/>
            <person name="Loh Y.H."/>
            <person name="Halpern A.L."/>
            <person name="Lee A.P."/>
            <person name="Johnson J."/>
            <person name="Dandona N."/>
            <person name="Viswanathan L.D."/>
            <person name="Tay A."/>
            <person name="Venter J.C."/>
            <person name="Strausberg R.L."/>
            <person name="Brenner S."/>
        </authorList>
    </citation>
    <scope>NUCLEOTIDE SEQUENCE [LARGE SCALE GENOMIC DNA]</scope>
</reference>
<dbReference type="GeneID" id="103180035"/>
<keyword evidence="3" id="KW-1003">Cell membrane</keyword>
<dbReference type="RefSeq" id="XP_007893835.1">
    <property type="nucleotide sequence ID" value="XM_007895644.1"/>
</dbReference>
<dbReference type="FunFam" id="3.80.10.10:FF:000015">
    <property type="entry name" value="Leucine rich repeat containing 38"/>
    <property type="match status" value="1"/>
</dbReference>
<dbReference type="GO" id="GO:0044325">
    <property type="term" value="F:transmembrane transporter binding"/>
    <property type="evidence" value="ECO:0007669"/>
    <property type="project" value="TreeGrafter"/>
</dbReference>
<dbReference type="Proteomes" id="UP000314986">
    <property type="component" value="Unassembled WGS sequence"/>
</dbReference>
<dbReference type="Ensembl" id="ENSCMIT00000046530.1">
    <property type="protein sequence ID" value="ENSCMIP00000045876.1"/>
    <property type="gene ID" value="ENSCMIG00000018900.1"/>
</dbReference>
<evidence type="ECO:0000256" key="3">
    <source>
        <dbReference type="ARBA" id="ARBA00022475"/>
    </source>
</evidence>
<dbReference type="OrthoDB" id="4691307at2759"/>
<feature type="transmembrane region" description="Helical" evidence="14">
    <location>
        <begin position="250"/>
        <end position="274"/>
    </location>
</feature>
<dbReference type="Pfam" id="PF01462">
    <property type="entry name" value="LRRNT"/>
    <property type="match status" value="1"/>
</dbReference>
<accession>V9KQJ4</accession>
<evidence type="ECO:0000259" key="16">
    <source>
        <dbReference type="SMART" id="SM00082"/>
    </source>
</evidence>
<sequence length="323" mass="36855">MDGSFIIGSYFPKLLGLFWVFLISEGVLVVGCPFRCTCSQLLVNCTDRGLQRFPANISLNTKQLVLSDNNVSQLPTFKLKYLGNLLHLDLRNNSISEISESSLLGMKMLVYLDLSYNKLRSISHSVFQPLTNLLVLKINNNDGLTLIDSSAFIKNIKLGEIDISGNALTLVNVRAFRTLAHLKSLHMAGNHWICNCNINDLSNWMGNNREIIPDAANVICKYPKRMHGVRVLEVADKLPLCCLQFNCSHLFYWFLVGPAVFTASIIFNLILSLVMSFFRRYKKRDLENYHKLRKVISIRYSKRPIEIVHEINRKLSFNGKLVR</sequence>
<keyword evidence="10 14" id="KW-0472">Membrane</keyword>
<evidence type="ECO:0000313" key="17">
    <source>
        <dbReference type="EMBL" id="AFP00964.1"/>
    </source>
</evidence>
<dbReference type="RefSeq" id="XP_007893834.1">
    <property type="nucleotide sequence ID" value="XM_007895643.1"/>
</dbReference>
<dbReference type="GO" id="GO:0099104">
    <property type="term" value="F:potassium channel activator activity"/>
    <property type="evidence" value="ECO:0007669"/>
    <property type="project" value="TreeGrafter"/>
</dbReference>
<dbReference type="InterPro" id="IPR001611">
    <property type="entry name" value="Leu-rich_rpt"/>
</dbReference>
<keyword evidence="9" id="KW-0406">Ion transport</keyword>
<evidence type="ECO:0000313" key="19">
    <source>
        <dbReference type="Proteomes" id="UP000314986"/>
    </source>
</evidence>
<reference evidence="19" key="2">
    <citation type="journal article" date="2007" name="PLoS Biol.">
        <title>Survey sequencing and comparative analysis of the elephant shark (Callorhinchus milii) genome.</title>
        <authorList>
            <person name="Venkatesh B."/>
            <person name="Kirkness E.F."/>
            <person name="Loh Y.H."/>
            <person name="Halpern A.L."/>
            <person name="Lee A.P."/>
            <person name="Johnson J."/>
            <person name="Dandona N."/>
            <person name="Viswanathan L.D."/>
            <person name="Tay A."/>
            <person name="Venter J.C."/>
            <person name="Strausberg R.L."/>
            <person name="Brenner S."/>
        </authorList>
    </citation>
    <scope>NUCLEOTIDE SEQUENCE [LARGE SCALE GENOMIC DNA]</scope>
</reference>
<dbReference type="EMBL" id="JW868446">
    <property type="protein sequence ID" value="AFP00964.1"/>
    <property type="molecule type" value="mRNA"/>
</dbReference>
<evidence type="ECO:0000256" key="4">
    <source>
        <dbReference type="ARBA" id="ARBA00022614"/>
    </source>
</evidence>
<proteinExistence type="evidence at transcript level"/>
<dbReference type="InterPro" id="IPR032675">
    <property type="entry name" value="LRR_dom_sf"/>
</dbReference>
<protein>
    <submittedName>
        <fullName evidence="17 18">Leucine-rich repeat-containing protein 52-like</fullName>
    </submittedName>
</protein>
<dbReference type="PROSITE" id="PS51450">
    <property type="entry name" value="LRR"/>
    <property type="match status" value="2"/>
</dbReference>
<reference evidence="17 19" key="3">
    <citation type="journal article" date="2014" name="Nature">
        <title>Elephant shark genome provides unique insights into gnathostome evolution.</title>
        <authorList>
            <consortium name="International Elephant Shark Genome Sequencing Consortium"/>
            <person name="Venkatesh B."/>
            <person name="Lee A.P."/>
            <person name="Ravi V."/>
            <person name="Maurya A.K."/>
            <person name="Lian M.M."/>
            <person name="Swann J.B."/>
            <person name="Ohta Y."/>
            <person name="Flajnik M.F."/>
            <person name="Sutoh Y."/>
            <person name="Kasahara M."/>
            <person name="Hoon S."/>
            <person name="Gangu V."/>
            <person name="Roy S.W."/>
            <person name="Irimia M."/>
            <person name="Korzh V."/>
            <person name="Kondrychyn I."/>
            <person name="Lim Z.W."/>
            <person name="Tay B.H."/>
            <person name="Tohari S."/>
            <person name="Kong K.W."/>
            <person name="Ho S."/>
            <person name="Lorente-Galdos B."/>
            <person name="Quilez J."/>
            <person name="Marques-Bonet T."/>
            <person name="Raney B.J."/>
            <person name="Ingham P.W."/>
            <person name="Tay A."/>
            <person name="Hillier L.W."/>
            <person name="Minx P."/>
            <person name="Boehm T."/>
            <person name="Wilson R.K."/>
            <person name="Brenner S."/>
            <person name="Warren W.C."/>
        </authorList>
    </citation>
    <scope>NUCLEOTIDE SEQUENCE</scope>
    <source>
        <tissue evidence="17">Gills</tissue>
    </source>
</reference>
<comment type="subcellular location">
    <subcellularLocation>
        <location evidence="1">Cell membrane</location>
        <topology evidence="1">Single-pass membrane protein</topology>
    </subcellularLocation>
</comment>
<keyword evidence="11" id="KW-1015">Disulfide bond</keyword>
<evidence type="ECO:0000256" key="10">
    <source>
        <dbReference type="ARBA" id="ARBA00023136"/>
    </source>
</evidence>
<dbReference type="SMART" id="SM00013">
    <property type="entry name" value="LRRNT"/>
    <property type="match status" value="1"/>
</dbReference>
<evidence type="ECO:0000256" key="12">
    <source>
        <dbReference type="ARBA" id="ARBA00023303"/>
    </source>
</evidence>
<evidence type="ECO:0000259" key="15">
    <source>
        <dbReference type="SMART" id="SM00013"/>
    </source>
</evidence>
<keyword evidence="4" id="KW-0433">Leucine-rich repeat</keyword>
<evidence type="ECO:0000256" key="1">
    <source>
        <dbReference type="ARBA" id="ARBA00004162"/>
    </source>
</evidence>
<dbReference type="InterPro" id="IPR000483">
    <property type="entry name" value="Cys-rich_flank_reg_C"/>
</dbReference>
<dbReference type="GO" id="GO:0005249">
    <property type="term" value="F:voltage-gated potassium channel activity"/>
    <property type="evidence" value="ECO:0007669"/>
    <property type="project" value="TreeGrafter"/>
</dbReference>
<keyword evidence="2" id="KW-0813">Transport</keyword>
<dbReference type="OMA" id="ALGMKWI"/>
<evidence type="ECO:0000313" key="18">
    <source>
        <dbReference type="Ensembl" id="ENSCMIP00000045876.1"/>
    </source>
</evidence>
<dbReference type="SUPFAM" id="SSF52058">
    <property type="entry name" value="L domain-like"/>
    <property type="match status" value="1"/>
</dbReference>
<reference evidence="18" key="4">
    <citation type="submission" date="2025-05" db="UniProtKB">
        <authorList>
            <consortium name="Ensembl"/>
        </authorList>
    </citation>
    <scope>IDENTIFICATION</scope>
</reference>
<dbReference type="SMART" id="SM00082">
    <property type="entry name" value="LRRCT"/>
    <property type="match status" value="1"/>
</dbReference>
<comment type="subunit">
    <text evidence="13">Interacts with KCNMA1.</text>
</comment>
<evidence type="ECO:0000256" key="13">
    <source>
        <dbReference type="ARBA" id="ARBA00038736"/>
    </source>
</evidence>